<gene>
    <name evidence="1" type="ORF">AALO_G00101220</name>
</gene>
<dbReference type="EMBL" id="JADWDJ010000007">
    <property type="protein sequence ID" value="KAG5278646.1"/>
    <property type="molecule type" value="Genomic_DNA"/>
</dbReference>
<comment type="caution">
    <text evidence="1">The sequence shown here is derived from an EMBL/GenBank/DDBJ whole genome shotgun (WGS) entry which is preliminary data.</text>
</comment>
<evidence type="ECO:0000313" key="1">
    <source>
        <dbReference type="EMBL" id="KAG5278646.1"/>
    </source>
</evidence>
<sequence>MQSIQEQTRQDIIVRVKENGVNPGKIDIVFILADLMENYADIEHSLCKLERLKEQWRIQPVTQASRAVFLKVWSELSQVVHEQTL</sequence>
<proteinExistence type="predicted"/>
<keyword evidence="2" id="KW-1185">Reference proteome</keyword>
<dbReference type="AlphaFoldDB" id="A0AAV6GYT8"/>
<reference evidence="1" key="1">
    <citation type="submission" date="2020-10" db="EMBL/GenBank/DDBJ databases">
        <title>Chromosome-scale genome assembly of the Allis shad, Alosa alosa.</title>
        <authorList>
            <person name="Margot Z."/>
            <person name="Christophe K."/>
            <person name="Cabau C."/>
            <person name="Louis A."/>
            <person name="Berthelot C."/>
            <person name="Parey E."/>
            <person name="Roest Crollius H."/>
            <person name="Montfort J."/>
            <person name="Robinson-Rechavi M."/>
            <person name="Bucao C."/>
            <person name="Bouchez O."/>
            <person name="Gislard M."/>
            <person name="Lluch J."/>
            <person name="Milhes M."/>
            <person name="Lampietro C."/>
            <person name="Lopez Roques C."/>
            <person name="Donnadieu C."/>
            <person name="Braasch I."/>
            <person name="Desvignes T."/>
            <person name="Postlethwait J."/>
            <person name="Bobe J."/>
            <person name="Guiguen Y."/>
        </authorList>
    </citation>
    <scope>NUCLEOTIDE SEQUENCE</scope>
    <source>
        <strain evidence="1">M-15738</strain>
        <tissue evidence="1">Blood</tissue>
    </source>
</reference>
<name>A0AAV6GYT8_9TELE</name>
<evidence type="ECO:0000313" key="2">
    <source>
        <dbReference type="Proteomes" id="UP000823561"/>
    </source>
</evidence>
<organism evidence="1 2">
    <name type="scientific">Alosa alosa</name>
    <name type="common">allis shad</name>
    <dbReference type="NCBI Taxonomy" id="278164"/>
    <lineage>
        <taxon>Eukaryota</taxon>
        <taxon>Metazoa</taxon>
        <taxon>Chordata</taxon>
        <taxon>Craniata</taxon>
        <taxon>Vertebrata</taxon>
        <taxon>Euteleostomi</taxon>
        <taxon>Actinopterygii</taxon>
        <taxon>Neopterygii</taxon>
        <taxon>Teleostei</taxon>
        <taxon>Clupei</taxon>
        <taxon>Clupeiformes</taxon>
        <taxon>Clupeoidei</taxon>
        <taxon>Clupeidae</taxon>
        <taxon>Alosa</taxon>
    </lineage>
</organism>
<protein>
    <submittedName>
        <fullName evidence="1">Uncharacterized protein</fullName>
    </submittedName>
</protein>
<accession>A0AAV6GYT8</accession>
<dbReference type="Proteomes" id="UP000823561">
    <property type="component" value="Chromosome 7"/>
</dbReference>